<proteinExistence type="predicted"/>
<accession>A0A7V7QJD1</accession>
<protein>
    <submittedName>
        <fullName evidence="1">YlbF family regulator</fullName>
    </submittedName>
</protein>
<dbReference type="Pfam" id="PF06133">
    <property type="entry name" value="Com_YlbF"/>
    <property type="match status" value="1"/>
</dbReference>
<dbReference type="InterPro" id="IPR023378">
    <property type="entry name" value="YheA/YmcA-like_dom_sf"/>
</dbReference>
<reference evidence="1 2" key="2">
    <citation type="submission" date="2020-02" db="EMBL/GenBank/DDBJ databases">
        <title>Candidatus Galacturonibacter soehngenii shows hetero-acetogenic catabolism of galacturonic acid but lacks a canonical carbon monoxide dehydrogenase/acetyl-CoA synthase complex.</title>
        <authorList>
            <person name="Diender M."/>
            <person name="Stouten G.R."/>
            <person name="Petersen J.F."/>
            <person name="Nielsen P.H."/>
            <person name="Dueholm M.S."/>
            <person name="Pronk J.T."/>
            <person name="Van Loosdrecht M.C.M."/>
        </authorList>
    </citation>
    <scope>NUCLEOTIDE SEQUENCE [LARGE SCALE GENOMIC DNA]</scope>
    <source>
        <strain evidence="1">GalUA</strain>
    </source>
</reference>
<dbReference type="Proteomes" id="UP000461768">
    <property type="component" value="Unassembled WGS sequence"/>
</dbReference>
<reference evidence="1 2" key="1">
    <citation type="submission" date="2019-09" db="EMBL/GenBank/DDBJ databases">
        <authorList>
            <person name="Valk L.C."/>
        </authorList>
    </citation>
    <scope>NUCLEOTIDE SEQUENCE [LARGE SCALE GENOMIC DNA]</scope>
    <source>
        <strain evidence="1">GalUA</strain>
    </source>
</reference>
<dbReference type="OrthoDB" id="1766338at2"/>
<evidence type="ECO:0000313" key="1">
    <source>
        <dbReference type="EMBL" id="KAB1437723.1"/>
    </source>
</evidence>
<dbReference type="EMBL" id="WAGX01000005">
    <property type="protein sequence ID" value="KAB1437723.1"/>
    <property type="molecule type" value="Genomic_DNA"/>
</dbReference>
<dbReference type="RefSeq" id="WP_151144258.1">
    <property type="nucleotide sequence ID" value="NZ_WAGX01000005.1"/>
</dbReference>
<sequence>MEKNKKKSNDITDYHGSIGDVMSHVLQCTKRLTEAIQSSDEYRAYNEAKDAIKGNLELCKRLNEYRIQNFKLQDNVEVEDYFAELDKMEQQYKDLKKDPKVMAFLTAELRLCKMIQEINMAIVNLVDLELEF</sequence>
<gene>
    <name evidence="1" type="ORF">F7O84_08980</name>
</gene>
<dbReference type="AlphaFoldDB" id="A0A7V7QJD1"/>
<organism evidence="1 2">
    <name type="scientific">Candidatus Galacturonatibacter soehngenii</name>
    <dbReference type="NCBI Taxonomy" id="2307010"/>
    <lineage>
        <taxon>Bacteria</taxon>
        <taxon>Bacillati</taxon>
        <taxon>Bacillota</taxon>
        <taxon>Clostridia</taxon>
        <taxon>Lachnospirales</taxon>
        <taxon>Lachnospiraceae</taxon>
        <taxon>Candidatus Galacturonatibacter</taxon>
    </lineage>
</organism>
<keyword evidence="2" id="KW-1185">Reference proteome</keyword>
<dbReference type="Gene3D" id="1.20.1500.10">
    <property type="entry name" value="YheA/YmcA-like"/>
    <property type="match status" value="1"/>
</dbReference>
<evidence type="ECO:0000313" key="2">
    <source>
        <dbReference type="Proteomes" id="UP000461768"/>
    </source>
</evidence>
<comment type="caution">
    <text evidence="1">The sequence shown here is derived from an EMBL/GenBank/DDBJ whole genome shotgun (WGS) entry which is preliminary data.</text>
</comment>
<dbReference type="InterPro" id="IPR010368">
    <property type="entry name" value="Com_YlbF"/>
</dbReference>
<dbReference type="SUPFAM" id="SSF158622">
    <property type="entry name" value="YheA/YmcA-like"/>
    <property type="match status" value="1"/>
</dbReference>
<name>A0A7V7QJD1_9FIRM</name>